<feature type="compositionally biased region" description="Acidic residues" evidence="1">
    <location>
        <begin position="132"/>
        <end position="145"/>
    </location>
</feature>
<protein>
    <submittedName>
        <fullName evidence="2">DNA-directed RNA polymerase I subunit rpa1</fullName>
    </submittedName>
</protein>
<feature type="region of interest" description="Disordered" evidence="1">
    <location>
        <begin position="110"/>
        <end position="157"/>
    </location>
</feature>
<accession>A0A482VJS9</accession>
<organism evidence="2 3">
    <name type="scientific">Asbolus verrucosus</name>
    <name type="common">Desert ironclad beetle</name>
    <dbReference type="NCBI Taxonomy" id="1661398"/>
    <lineage>
        <taxon>Eukaryota</taxon>
        <taxon>Metazoa</taxon>
        <taxon>Ecdysozoa</taxon>
        <taxon>Arthropoda</taxon>
        <taxon>Hexapoda</taxon>
        <taxon>Insecta</taxon>
        <taxon>Pterygota</taxon>
        <taxon>Neoptera</taxon>
        <taxon>Endopterygota</taxon>
        <taxon>Coleoptera</taxon>
        <taxon>Polyphaga</taxon>
        <taxon>Cucujiformia</taxon>
        <taxon>Tenebrionidae</taxon>
        <taxon>Pimeliinae</taxon>
        <taxon>Asbolus</taxon>
    </lineage>
</organism>
<evidence type="ECO:0000256" key="1">
    <source>
        <dbReference type="SAM" id="MobiDB-lite"/>
    </source>
</evidence>
<feature type="non-terminal residue" evidence="2">
    <location>
        <position position="299"/>
    </location>
</feature>
<evidence type="ECO:0000313" key="3">
    <source>
        <dbReference type="Proteomes" id="UP000292052"/>
    </source>
</evidence>
<dbReference type="EMBL" id="QDEB01095863">
    <property type="protein sequence ID" value="RZC32608.1"/>
    <property type="molecule type" value="Genomic_DNA"/>
</dbReference>
<evidence type="ECO:0000313" key="2">
    <source>
        <dbReference type="EMBL" id="RZC32608.1"/>
    </source>
</evidence>
<keyword evidence="3" id="KW-1185">Reference proteome</keyword>
<dbReference type="AlphaFoldDB" id="A0A482VJS9"/>
<reference evidence="2 3" key="1">
    <citation type="submission" date="2017-03" db="EMBL/GenBank/DDBJ databases">
        <title>Genome of the blue death feigning beetle - Asbolus verrucosus.</title>
        <authorList>
            <person name="Rider S.D."/>
        </authorList>
    </citation>
    <scope>NUCLEOTIDE SEQUENCE [LARGE SCALE GENOMIC DNA]</scope>
    <source>
        <strain evidence="2">Butters</strain>
        <tissue evidence="2">Head and leg muscle</tissue>
    </source>
</reference>
<feature type="region of interest" description="Disordered" evidence="1">
    <location>
        <begin position="189"/>
        <end position="237"/>
    </location>
</feature>
<proteinExistence type="predicted"/>
<keyword evidence="2" id="KW-0240">DNA-directed RNA polymerase</keyword>
<dbReference type="OrthoDB" id="8192083at2759"/>
<feature type="compositionally biased region" description="Acidic residues" evidence="1">
    <location>
        <begin position="190"/>
        <end position="200"/>
    </location>
</feature>
<sequence length="299" mass="30881">IISSSPNSLEATSCDGSLASNCLISCIGGSSSSSSVSASTNTSSTGGGGLAEVLSTLDIPALLRSVNSLVKLVGVFCPPLSQVLDNVIQNVTSTAFRVFGRVLLRNGLGGSRGTSGGGGASRVNVVLPTYPPDEDDDYDDEDEEQTSPGADDNVDLRISQSTTASSLTVSPANDENTVAKRHVRVIREAEAEEEEDDQDGAESAPQPAEDLSNVDTDDTDRNKRYSPFGATVSAHGSTGGSGNFLFDIIRNTADRAARTVGTVYRMVAGTENVGWGLTTNSETSQTITSYGASPASSAK</sequence>
<keyword evidence="2" id="KW-0804">Transcription</keyword>
<feature type="compositionally biased region" description="Gly residues" evidence="1">
    <location>
        <begin position="110"/>
        <end position="120"/>
    </location>
</feature>
<gene>
    <name evidence="2" type="ORF">BDFB_004313</name>
</gene>
<name>A0A482VJS9_ASBVE</name>
<comment type="caution">
    <text evidence="2">The sequence shown here is derived from an EMBL/GenBank/DDBJ whole genome shotgun (WGS) entry which is preliminary data.</text>
</comment>
<dbReference type="Proteomes" id="UP000292052">
    <property type="component" value="Unassembled WGS sequence"/>
</dbReference>
<feature type="non-terminal residue" evidence="2">
    <location>
        <position position="1"/>
    </location>
</feature>
<dbReference type="GO" id="GO:0000428">
    <property type="term" value="C:DNA-directed RNA polymerase complex"/>
    <property type="evidence" value="ECO:0007669"/>
    <property type="project" value="UniProtKB-KW"/>
</dbReference>